<keyword evidence="1" id="KW-0472">Membrane</keyword>
<dbReference type="InParanoid" id="A0A7L4YJT8"/>
<evidence type="ECO:0000256" key="1">
    <source>
        <dbReference type="SAM" id="Phobius"/>
    </source>
</evidence>
<keyword evidence="1" id="KW-0812">Transmembrane</keyword>
<dbReference type="Pfam" id="PF14017">
    <property type="entry name" value="DUF4233"/>
    <property type="match status" value="1"/>
</dbReference>
<reference evidence="2 3" key="1">
    <citation type="journal article" date="2018" name="Int. J. Syst. Evol. Microbiol.">
        <title>Epidermidibacterium keratini gen. nov., sp. nov., a member of the family Sporichthyaceae, isolated from keratin epidermis.</title>
        <authorList>
            <person name="Lee D.G."/>
            <person name="Trujillo M.E."/>
            <person name="Kang S."/>
            <person name="Nam J.J."/>
            <person name="Kim Y.J."/>
        </authorList>
    </citation>
    <scope>NUCLEOTIDE SEQUENCE [LARGE SCALE GENOMIC DNA]</scope>
    <source>
        <strain evidence="2 3">EPI-7</strain>
    </source>
</reference>
<feature type="transmembrane region" description="Helical" evidence="1">
    <location>
        <begin position="85"/>
        <end position="118"/>
    </location>
</feature>
<dbReference type="AlphaFoldDB" id="A0A7L4YJT8"/>
<protein>
    <submittedName>
        <fullName evidence="2">DUF4233 domain-containing protein</fullName>
    </submittedName>
</protein>
<name>A0A7L4YJT8_9ACTN</name>
<dbReference type="RefSeq" id="WP_159542794.1">
    <property type="nucleotide sequence ID" value="NZ_CP047156.1"/>
</dbReference>
<evidence type="ECO:0000313" key="2">
    <source>
        <dbReference type="EMBL" id="QHB99379.1"/>
    </source>
</evidence>
<keyword evidence="3" id="KW-1185">Reference proteome</keyword>
<evidence type="ECO:0000313" key="3">
    <source>
        <dbReference type="Proteomes" id="UP000463857"/>
    </source>
</evidence>
<dbReference type="EMBL" id="CP047156">
    <property type="protein sequence ID" value="QHB99379.1"/>
    <property type="molecule type" value="Genomic_DNA"/>
</dbReference>
<dbReference type="OrthoDB" id="3267755at2"/>
<accession>A0A7L4YJT8</accession>
<feature type="transmembrane region" description="Helical" evidence="1">
    <location>
        <begin position="29"/>
        <end position="49"/>
    </location>
</feature>
<gene>
    <name evidence="2" type="ORF">EK0264_03145</name>
</gene>
<keyword evidence="1" id="KW-1133">Transmembrane helix</keyword>
<dbReference type="InterPro" id="IPR025327">
    <property type="entry name" value="DUF4233"/>
</dbReference>
<dbReference type="KEGG" id="eke:EK0264_03145"/>
<proteinExistence type="predicted"/>
<sequence length="131" mass="14003">MTDVSGAGASEPRGLPPVDKVRLEKSMRGIYSVLLILEAVVVLLVPATISRIGVGLTGFRLAAILVVIAGLIALCAFITKPWAYAAGWVLQVAVFLLGFFTWAMFVLGVIFGGLWLAAGRLHRDLRARPSL</sequence>
<feature type="transmembrane region" description="Helical" evidence="1">
    <location>
        <begin position="61"/>
        <end position="79"/>
    </location>
</feature>
<dbReference type="Proteomes" id="UP000463857">
    <property type="component" value="Chromosome"/>
</dbReference>
<organism evidence="2 3">
    <name type="scientific">Epidermidibacterium keratini</name>
    <dbReference type="NCBI Taxonomy" id="1891644"/>
    <lineage>
        <taxon>Bacteria</taxon>
        <taxon>Bacillati</taxon>
        <taxon>Actinomycetota</taxon>
        <taxon>Actinomycetes</taxon>
        <taxon>Sporichthyales</taxon>
        <taxon>Sporichthyaceae</taxon>
        <taxon>Epidermidibacterium</taxon>
    </lineage>
</organism>